<dbReference type="Proteomes" id="UP001165092">
    <property type="component" value="Unassembled WGS sequence"/>
</dbReference>
<dbReference type="EMBL" id="BSQG01000003">
    <property type="protein sequence ID" value="GLU47630.1"/>
    <property type="molecule type" value="Genomic_DNA"/>
</dbReference>
<reference evidence="1" key="1">
    <citation type="submission" date="2023-02" db="EMBL/GenBank/DDBJ databases">
        <title>Nocardiopsis ansamitocini NBRC 112285.</title>
        <authorList>
            <person name="Ichikawa N."/>
            <person name="Sato H."/>
            <person name="Tonouchi N."/>
        </authorList>
    </citation>
    <scope>NUCLEOTIDE SEQUENCE</scope>
    <source>
        <strain evidence="1">NBRC 112285</strain>
    </source>
</reference>
<evidence type="ECO:0000313" key="2">
    <source>
        <dbReference type="Proteomes" id="UP001165092"/>
    </source>
</evidence>
<keyword evidence="2" id="KW-1185">Reference proteome</keyword>
<accession>A0A9W6UJ28</accession>
<name>A0A9W6UJ28_9ACTN</name>
<dbReference type="RefSeq" id="WP_285758827.1">
    <property type="nucleotide sequence ID" value="NZ_BSQG01000003.1"/>
</dbReference>
<comment type="caution">
    <text evidence="1">The sequence shown here is derived from an EMBL/GenBank/DDBJ whole genome shotgun (WGS) entry which is preliminary data.</text>
</comment>
<dbReference type="AlphaFoldDB" id="A0A9W6UJ28"/>
<evidence type="ECO:0008006" key="3">
    <source>
        <dbReference type="Google" id="ProtNLM"/>
    </source>
</evidence>
<sequence length="146" mass="16061">MAVEHTEPDPTLDSARDELREERVTAPPQLLDNVMNTVRREGRSTRVLDVPSTRSLPDNGHTQVRESVAAKILRMAADRTPGLRVGRCQIGEAETEGYSVRLTVRADTGTPIPEAAEVLRRSVLSAARNQLGWVIARVDIDIADIV</sequence>
<proteinExistence type="predicted"/>
<organism evidence="1 2">
    <name type="scientific">Nocardiopsis ansamitocini</name>
    <dbReference type="NCBI Taxonomy" id="1670832"/>
    <lineage>
        <taxon>Bacteria</taxon>
        <taxon>Bacillati</taxon>
        <taxon>Actinomycetota</taxon>
        <taxon>Actinomycetes</taxon>
        <taxon>Streptosporangiales</taxon>
        <taxon>Nocardiopsidaceae</taxon>
        <taxon>Nocardiopsis</taxon>
    </lineage>
</organism>
<protein>
    <recommendedName>
        <fullName evidence="3">Asp23/Gls24 family envelope stress response protein</fullName>
    </recommendedName>
</protein>
<evidence type="ECO:0000313" key="1">
    <source>
        <dbReference type="EMBL" id="GLU47630.1"/>
    </source>
</evidence>
<gene>
    <name evidence="1" type="ORF">Nans01_19810</name>
</gene>